<dbReference type="InterPro" id="IPR007535">
    <property type="entry name" value="Catechol_dOase_N"/>
</dbReference>
<dbReference type="EMBL" id="CP163441">
    <property type="protein sequence ID" value="XDQ42372.1"/>
    <property type="molecule type" value="Genomic_DNA"/>
</dbReference>
<keyword evidence="4 8" id="KW-0223">Dioxygenase</keyword>
<accession>A0AB39QG11</accession>
<feature type="domain" description="Intradiol ring-cleavage dioxygenases" evidence="7">
    <location>
        <begin position="129"/>
        <end position="157"/>
    </location>
</feature>
<sequence length="292" mass="31766">MAFVTEENLTDLAEKRWATAHSPRLAELMTALVRHLHAYAREVNLTEDEWAAAVGWLAATGRISDDKRQEFILASDVLGLSTLVVQLNNRFAPEATPATVLGPFHIDGSPDAPFGADMSDGIPGVPLFVTGRVLGPDGTPLPDVVLDVWQADADGAYEAQLPEVDEARLRAKYRTRADGTYCVRTIAPRGYAIPMDGPVGDLIGRTAISHFRPAHIHFLIDHPGHDRLITHLFQEGSDYLDSDVVFGTKDRLVVSFTGRPAGPTPDGGTLTGPWLHAEYDFVLNAAADRTRP</sequence>
<protein>
    <submittedName>
        <fullName evidence="8">Dioxygenase</fullName>
    </submittedName>
</protein>
<keyword evidence="6" id="KW-0408">Iron</keyword>
<gene>
    <name evidence="8" type="ORF">AB5J52_08935</name>
</gene>
<keyword evidence="5" id="KW-0560">Oxidoreductase</keyword>
<keyword evidence="3" id="KW-0479">Metal-binding</keyword>
<dbReference type="PROSITE" id="PS00083">
    <property type="entry name" value="INTRADIOL_DIOXYGENAS"/>
    <property type="match status" value="1"/>
</dbReference>
<name>A0AB39QG11_9ACTN</name>
<dbReference type="GO" id="GO:0018576">
    <property type="term" value="F:catechol 1,2-dioxygenase activity"/>
    <property type="evidence" value="ECO:0007669"/>
    <property type="project" value="InterPro"/>
</dbReference>
<dbReference type="GO" id="GO:0009712">
    <property type="term" value="P:catechol-containing compound metabolic process"/>
    <property type="evidence" value="ECO:0007669"/>
    <property type="project" value="InterPro"/>
</dbReference>
<reference evidence="8" key="1">
    <citation type="submission" date="2024-07" db="EMBL/GenBank/DDBJ databases">
        <authorList>
            <person name="Yu S.T."/>
        </authorList>
    </citation>
    <scope>NUCLEOTIDE SEQUENCE</scope>
    <source>
        <strain evidence="8">R39</strain>
    </source>
</reference>
<evidence type="ECO:0000259" key="7">
    <source>
        <dbReference type="PROSITE" id="PS00083"/>
    </source>
</evidence>
<comment type="similarity">
    <text evidence="2">Belongs to the intradiol ring-cleavage dioxygenase family.</text>
</comment>
<dbReference type="RefSeq" id="WP_369221808.1">
    <property type="nucleotide sequence ID" value="NZ_CP163441.1"/>
</dbReference>
<evidence type="ECO:0000256" key="6">
    <source>
        <dbReference type="ARBA" id="ARBA00023004"/>
    </source>
</evidence>
<dbReference type="InterPro" id="IPR015889">
    <property type="entry name" value="Intradiol_dOase_core"/>
</dbReference>
<proteinExistence type="inferred from homology"/>
<dbReference type="InterPro" id="IPR050770">
    <property type="entry name" value="Intradiol_RC_Dioxygenase"/>
</dbReference>
<dbReference type="InterPro" id="IPR000627">
    <property type="entry name" value="Intradiol_dOase_C"/>
</dbReference>
<evidence type="ECO:0000256" key="1">
    <source>
        <dbReference type="ARBA" id="ARBA00001965"/>
    </source>
</evidence>
<evidence type="ECO:0000313" key="8">
    <source>
        <dbReference type="EMBL" id="XDQ42372.1"/>
    </source>
</evidence>
<evidence type="ECO:0000256" key="5">
    <source>
        <dbReference type="ARBA" id="ARBA00023002"/>
    </source>
</evidence>
<dbReference type="SUPFAM" id="SSF49482">
    <property type="entry name" value="Aromatic compound dioxygenase"/>
    <property type="match status" value="1"/>
</dbReference>
<dbReference type="PANTHER" id="PTHR33711">
    <property type="entry name" value="DIOXYGENASE, PUTATIVE (AFU_ORTHOLOGUE AFUA_2G02910)-RELATED"/>
    <property type="match status" value="1"/>
</dbReference>
<evidence type="ECO:0000256" key="2">
    <source>
        <dbReference type="ARBA" id="ARBA00007825"/>
    </source>
</evidence>
<dbReference type="AlphaFoldDB" id="A0AB39QG11"/>
<evidence type="ECO:0000256" key="4">
    <source>
        <dbReference type="ARBA" id="ARBA00022964"/>
    </source>
</evidence>
<dbReference type="Pfam" id="PF04444">
    <property type="entry name" value="Dioxygenase_N"/>
    <property type="match status" value="1"/>
</dbReference>
<evidence type="ECO:0000256" key="3">
    <source>
        <dbReference type="ARBA" id="ARBA00022723"/>
    </source>
</evidence>
<organism evidence="8">
    <name type="scientific">Streptomyces sp. R39</name>
    <dbReference type="NCBI Taxonomy" id="3238631"/>
    <lineage>
        <taxon>Bacteria</taxon>
        <taxon>Bacillati</taxon>
        <taxon>Actinomycetota</taxon>
        <taxon>Actinomycetes</taxon>
        <taxon>Kitasatosporales</taxon>
        <taxon>Streptomycetaceae</taxon>
        <taxon>Streptomyces</taxon>
    </lineage>
</organism>
<dbReference type="PANTHER" id="PTHR33711:SF7">
    <property type="entry name" value="INTRADIOL RING-CLEAVAGE DIOXYGENASES DOMAIN-CONTAINING PROTEIN-RELATED"/>
    <property type="match status" value="1"/>
</dbReference>
<dbReference type="GO" id="GO:0008199">
    <property type="term" value="F:ferric iron binding"/>
    <property type="evidence" value="ECO:0007669"/>
    <property type="project" value="InterPro"/>
</dbReference>
<dbReference type="Gene3D" id="2.60.130.10">
    <property type="entry name" value="Aromatic compound dioxygenase"/>
    <property type="match status" value="1"/>
</dbReference>
<dbReference type="Pfam" id="PF00775">
    <property type="entry name" value="Dioxygenase_C"/>
    <property type="match status" value="1"/>
</dbReference>
<comment type="cofactor">
    <cofactor evidence="1">
        <name>Fe(3+)</name>
        <dbReference type="ChEBI" id="CHEBI:29034"/>
    </cofactor>
</comment>